<feature type="non-terminal residue" evidence="8">
    <location>
        <position position="191"/>
    </location>
</feature>
<dbReference type="GO" id="GO:0006511">
    <property type="term" value="P:ubiquitin-dependent protein catabolic process"/>
    <property type="evidence" value="ECO:0007669"/>
    <property type="project" value="TreeGrafter"/>
</dbReference>
<comment type="pathway">
    <text evidence="2">Protein modification; protein ubiquitination.</text>
</comment>
<reference evidence="8" key="1">
    <citation type="submission" date="2021-02" db="EMBL/GenBank/DDBJ databases">
        <title>First Annotated Genome of the Yellow-green Alga Tribonema minus.</title>
        <authorList>
            <person name="Mahan K.M."/>
        </authorList>
    </citation>
    <scope>NUCLEOTIDE SEQUENCE</scope>
    <source>
        <strain evidence="8">UTEX B ZZ1240</strain>
    </source>
</reference>
<organism evidence="8 9">
    <name type="scientific">Tribonema minus</name>
    <dbReference type="NCBI Taxonomy" id="303371"/>
    <lineage>
        <taxon>Eukaryota</taxon>
        <taxon>Sar</taxon>
        <taxon>Stramenopiles</taxon>
        <taxon>Ochrophyta</taxon>
        <taxon>PX clade</taxon>
        <taxon>Xanthophyceae</taxon>
        <taxon>Tribonematales</taxon>
        <taxon>Tribonemataceae</taxon>
        <taxon>Tribonema</taxon>
    </lineage>
</organism>
<dbReference type="GO" id="GO:0005737">
    <property type="term" value="C:cytoplasm"/>
    <property type="evidence" value="ECO:0007669"/>
    <property type="project" value="TreeGrafter"/>
</dbReference>
<dbReference type="EC" id="2.3.2.26" evidence="3"/>
<dbReference type="Pfam" id="PF00632">
    <property type="entry name" value="HECT"/>
    <property type="match status" value="1"/>
</dbReference>
<comment type="catalytic activity">
    <reaction evidence="1">
        <text>S-ubiquitinyl-[E2 ubiquitin-conjugating enzyme]-L-cysteine + [acceptor protein]-L-lysine = [E2 ubiquitin-conjugating enzyme]-L-cysteine + N(6)-ubiquitinyl-[acceptor protein]-L-lysine.</text>
        <dbReference type="EC" id="2.3.2.26"/>
    </reaction>
</comment>
<proteinExistence type="predicted"/>
<dbReference type="AlphaFoldDB" id="A0A835ZFC1"/>
<evidence type="ECO:0000256" key="5">
    <source>
        <dbReference type="ARBA" id="ARBA00022786"/>
    </source>
</evidence>
<dbReference type="OrthoDB" id="423283at2759"/>
<evidence type="ECO:0000313" key="8">
    <source>
        <dbReference type="EMBL" id="KAG5192741.1"/>
    </source>
</evidence>
<evidence type="ECO:0000259" key="7">
    <source>
        <dbReference type="PROSITE" id="PS50237"/>
    </source>
</evidence>
<dbReference type="Proteomes" id="UP000664859">
    <property type="component" value="Unassembled WGS sequence"/>
</dbReference>
<dbReference type="PANTHER" id="PTHR11254">
    <property type="entry name" value="HECT DOMAIN UBIQUITIN-PROTEIN LIGASE"/>
    <property type="match status" value="1"/>
</dbReference>
<accession>A0A835ZFC1</accession>
<protein>
    <recommendedName>
        <fullName evidence="3">HECT-type E3 ubiquitin transferase</fullName>
        <ecNumber evidence="3">2.3.2.26</ecNumber>
    </recommendedName>
</protein>
<evidence type="ECO:0000256" key="3">
    <source>
        <dbReference type="ARBA" id="ARBA00012485"/>
    </source>
</evidence>
<evidence type="ECO:0000256" key="6">
    <source>
        <dbReference type="PROSITE-ProRule" id="PRU00104"/>
    </source>
</evidence>
<keyword evidence="5 6" id="KW-0833">Ubl conjugation pathway</keyword>
<evidence type="ECO:0000313" key="9">
    <source>
        <dbReference type="Proteomes" id="UP000664859"/>
    </source>
</evidence>
<dbReference type="GO" id="GO:0061630">
    <property type="term" value="F:ubiquitin protein ligase activity"/>
    <property type="evidence" value="ECO:0007669"/>
    <property type="project" value="UniProtKB-EC"/>
</dbReference>
<keyword evidence="9" id="KW-1185">Reference proteome</keyword>
<dbReference type="InterPro" id="IPR035983">
    <property type="entry name" value="Hect_E3_ubiquitin_ligase"/>
</dbReference>
<keyword evidence="4" id="KW-0808">Transferase</keyword>
<dbReference type="GO" id="GO:0016567">
    <property type="term" value="P:protein ubiquitination"/>
    <property type="evidence" value="ECO:0007669"/>
    <property type="project" value="TreeGrafter"/>
</dbReference>
<sequence>LVVSQEPAPVTLENVQGFVRRLCCNQYIKPRAKALDWIKQGFSRHSMHLPTLNSFTRQELRDMYSGNETVSEADFIECLSFEDAENFQWGSEEMTATRGYLLQAVKDEAFRKRLLHWSTGYNAIPFAATRKFAIKVKPGISLNDNTVSILPDGLPEASTCINELRLPCYSSLAKLRERMDMAMAVLSFNEQ</sequence>
<feature type="domain" description="HECT" evidence="7">
    <location>
        <begin position="1"/>
        <end position="183"/>
    </location>
</feature>
<feature type="non-terminal residue" evidence="8">
    <location>
        <position position="1"/>
    </location>
</feature>
<feature type="active site" description="Glycyl thioester intermediate" evidence="6">
    <location>
        <position position="160"/>
    </location>
</feature>
<evidence type="ECO:0000256" key="2">
    <source>
        <dbReference type="ARBA" id="ARBA00004906"/>
    </source>
</evidence>
<dbReference type="SUPFAM" id="SSF56204">
    <property type="entry name" value="Hect, E3 ligase catalytic domain"/>
    <property type="match status" value="1"/>
</dbReference>
<dbReference type="PANTHER" id="PTHR11254:SF444">
    <property type="entry name" value="HECT DOMAIN CONTAINING UBIQUITIN LIGASE"/>
    <property type="match status" value="1"/>
</dbReference>
<dbReference type="Gene3D" id="3.30.2410.10">
    <property type="entry name" value="Hect, E3 ligase catalytic domain"/>
    <property type="match status" value="1"/>
</dbReference>
<name>A0A835ZFC1_9STRA</name>
<evidence type="ECO:0000256" key="1">
    <source>
        <dbReference type="ARBA" id="ARBA00000885"/>
    </source>
</evidence>
<dbReference type="EMBL" id="JAFCMP010000002">
    <property type="protein sequence ID" value="KAG5192741.1"/>
    <property type="molecule type" value="Genomic_DNA"/>
</dbReference>
<evidence type="ECO:0000256" key="4">
    <source>
        <dbReference type="ARBA" id="ARBA00022679"/>
    </source>
</evidence>
<comment type="caution">
    <text evidence="8">The sequence shown here is derived from an EMBL/GenBank/DDBJ whole genome shotgun (WGS) entry which is preliminary data.</text>
</comment>
<dbReference type="InterPro" id="IPR050409">
    <property type="entry name" value="E3_ubiq-protein_ligase"/>
</dbReference>
<dbReference type="PROSITE" id="PS50237">
    <property type="entry name" value="HECT"/>
    <property type="match status" value="1"/>
</dbReference>
<dbReference type="InterPro" id="IPR000569">
    <property type="entry name" value="HECT_dom"/>
</dbReference>
<gene>
    <name evidence="8" type="ORF">JKP88DRAFT_146954</name>
</gene>